<dbReference type="Proteomes" id="UP000228689">
    <property type="component" value="Unassembled WGS sequence"/>
</dbReference>
<comment type="caution">
    <text evidence="9">The sequence shown here is derived from an EMBL/GenBank/DDBJ whole genome shotgun (WGS) entry which is preliminary data.</text>
</comment>
<evidence type="ECO:0000313" key="10">
    <source>
        <dbReference type="Proteomes" id="UP000228689"/>
    </source>
</evidence>
<evidence type="ECO:0000256" key="6">
    <source>
        <dbReference type="HAMAP-Rule" id="MF_01974"/>
    </source>
</evidence>
<evidence type="ECO:0000256" key="7">
    <source>
        <dbReference type="RuleBase" id="RU003653"/>
    </source>
</evidence>
<sequence length="251" mass="27080">MSLIKTKEEIVQLRADGKILAHILKQTLKSVKVGITTGELNDLAERLIIEVGGEPSFKGYGQPIPFPAGLCVSINEEIVHGIPGSRVIKEGDIVSLDIGMKKNGLYTDMAYTIPVGKIDHQTKKLLKVTATALDLAIKNCVVGKTLGDIGYAVQTYVEKHGFGVVRDLVGHGVGHAVHEEPAVPNFGQPNTGEVLKVGMVLAFEPMVTMGGYEIDYRDDDWTIKTLDDSLSAHFEHSVAITDKGPIILTAL</sequence>
<evidence type="ECO:0000256" key="4">
    <source>
        <dbReference type="ARBA" id="ARBA00022723"/>
    </source>
</evidence>
<dbReference type="CDD" id="cd01086">
    <property type="entry name" value="MetAP1"/>
    <property type="match status" value="1"/>
</dbReference>
<keyword evidence="4 6" id="KW-0479">Metal-binding</keyword>
<dbReference type="GO" id="GO:0046872">
    <property type="term" value="F:metal ion binding"/>
    <property type="evidence" value="ECO:0007669"/>
    <property type="project" value="UniProtKB-UniRule"/>
</dbReference>
<name>A0A2M7RDG7_9BACT</name>
<dbReference type="InterPro" id="IPR002467">
    <property type="entry name" value="Pept_M24A_MAP1"/>
</dbReference>
<dbReference type="InterPro" id="IPR000994">
    <property type="entry name" value="Pept_M24"/>
</dbReference>
<feature type="binding site" evidence="6">
    <location>
        <position position="204"/>
    </location>
    <ligand>
        <name>a divalent metal cation</name>
        <dbReference type="ChEBI" id="CHEBI:60240"/>
        <label>2</label>
        <note>catalytic</note>
    </ligand>
</feature>
<reference evidence="10" key="1">
    <citation type="submission" date="2017-09" db="EMBL/GenBank/DDBJ databases">
        <title>Depth-based differentiation of microbial function through sediment-hosted aquifers and enrichment of novel symbionts in the deep terrestrial subsurface.</title>
        <authorList>
            <person name="Probst A.J."/>
            <person name="Ladd B."/>
            <person name="Jarett J.K."/>
            <person name="Geller-Mcgrath D.E."/>
            <person name="Sieber C.M.K."/>
            <person name="Emerson J.B."/>
            <person name="Anantharaman K."/>
            <person name="Thomas B.C."/>
            <person name="Malmstrom R."/>
            <person name="Stieglmeier M."/>
            <person name="Klingl A."/>
            <person name="Woyke T."/>
            <person name="Ryan C.M."/>
            <person name="Banfield J.F."/>
        </authorList>
    </citation>
    <scope>NUCLEOTIDE SEQUENCE [LARGE SCALE GENOMIC DNA]</scope>
</reference>
<dbReference type="PRINTS" id="PR00599">
    <property type="entry name" value="MAPEPTIDASE"/>
</dbReference>
<feature type="binding site" evidence="6">
    <location>
        <position position="171"/>
    </location>
    <ligand>
        <name>a divalent metal cation</name>
        <dbReference type="ChEBI" id="CHEBI:60240"/>
        <label>2</label>
        <note>catalytic</note>
    </ligand>
</feature>
<proteinExistence type="inferred from homology"/>
<comment type="subunit">
    <text evidence="6">Monomer.</text>
</comment>
<feature type="binding site" evidence="6">
    <location>
        <position position="235"/>
    </location>
    <ligand>
        <name>a divalent metal cation</name>
        <dbReference type="ChEBI" id="CHEBI:60240"/>
        <label>2</label>
        <note>catalytic</note>
    </ligand>
</feature>
<evidence type="ECO:0000256" key="1">
    <source>
        <dbReference type="ARBA" id="ARBA00002521"/>
    </source>
</evidence>
<organism evidence="9 10">
    <name type="scientific">Candidatus Komeilibacteria bacterium CG_4_10_14_0_8_um_filter_37_78</name>
    <dbReference type="NCBI Taxonomy" id="1974471"/>
    <lineage>
        <taxon>Bacteria</taxon>
        <taxon>Candidatus Komeiliibacteriota</taxon>
    </lineage>
</organism>
<feature type="binding site" evidence="6">
    <location>
        <position position="97"/>
    </location>
    <ligand>
        <name>a divalent metal cation</name>
        <dbReference type="ChEBI" id="CHEBI:60240"/>
        <label>1</label>
    </ligand>
</feature>
<dbReference type="PANTHER" id="PTHR43330">
    <property type="entry name" value="METHIONINE AMINOPEPTIDASE"/>
    <property type="match status" value="1"/>
</dbReference>
<keyword evidence="2 6" id="KW-0031">Aminopeptidase</keyword>
<comment type="cofactor">
    <cofactor evidence="6">
        <name>Co(2+)</name>
        <dbReference type="ChEBI" id="CHEBI:48828"/>
    </cofactor>
    <cofactor evidence="6">
        <name>Zn(2+)</name>
        <dbReference type="ChEBI" id="CHEBI:29105"/>
    </cofactor>
    <cofactor evidence="6">
        <name>Mn(2+)</name>
        <dbReference type="ChEBI" id="CHEBI:29035"/>
    </cofactor>
    <cofactor evidence="6">
        <name>Fe(2+)</name>
        <dbReference type="ChEBI" id="CHEBI:29033"/>
    </cofactor>
    <text evidence="6">Binds 2 divalent metal cations per subunit. Has a high-affinity and a low affinity metal-binding site. The true nature of the physiological cofactor is under debate. The enzyme is active with cobalt, zinc, manganese or divalent iron ions. Most likely, methionine aminopeptidases function as mononuclear Fe(2+)-metalloproteases under physiological conditions, and the catalytically relevant metal-binding site has been assigned to the histidine-containing high-affinity site.</text>
</comment>
<comment type="similarity">
    <text evidence="6">Belongs to the peptidase M24A family. Methionine aminopeptidase type 1 subfamily.</text>
</comment>
<evidence type="ECO:0000256" key="2">
    <source>
        <dbReference type="ARBA" id="ARBA00022438"/>
    </source>
</evidence>
<feature type="binding site" evidence="6">
    <location>
        <position position="178"/>
    </location>
    <ligand>
        <name>substrate</name>
    </ligand>
</feature>
<accession>A0A2M7RDG7</accession>
<dbReference type="EMBL" id="PFMC01000056">
    <property type="protein sequence ID" value="PIY94809.1"/>
    <property type="molecule type" value="Genomic_DNA"/>
</dbReference>
<keyword evidence="5 6" id="KW-0378">Hydrolase</keyword>
<feature type="binding site" evidence="6">
    <location>
        <position position="108"/>
    </location>
    <ligand>
        <name>a divalent metal cation</name>
        <dbReference type="ChEBI" id="CHEBI:60240"/>
        <label>2</label>
        <note>catalytic</note>
    </ligand>
</feature>
<dbReference type="HAMAP" id="MF_01974">
    <property type="entry name" value="MetAP_1"/>
    <property type="match status" value="1"/>
</dbReference>
<dbReference type="EC" id="3.4.11.18" evidence="6 7"/>
<feature type="binding site" evidence="6">
    <location>
        <position position="80"/>
    </location>
    <ligand>
        <name>substrate</name>
    </ligand>
</feature>
<dbReference type="GO" id="GO:0006508">
    <property type="term" value="P:proteolysis"/>
    <property type="evidence" value="ECO:0007669"/>
    <property type="project" value="UniProtKB-KW"/>
</dbReference>
<comment type="catalytic activity">
    <reaction evidence="6 7">
        <text>Release of N-terminal amino acids, preferentially methionine, from peptides and arylamides.</text>
        <dbReference type="EC" id="3.4.11.18"/>
    </reaction>
</comment>
<evidence type="ECO:0000313" key="9">
    <source>
        <dbReference type="EMBL" id="PIY94809.1"/>
    </source>
</evidence>
<keyword evidence="3 6" id="KW-0645">Protease</keyword>
<evidence type="ECO:0000259" key="8">
    <source>
        <dbReference type="Pfam" id="PF00557"/>
    </source>
</evidence>
<dbReference type="GO" id="GO:0005829">
    <property type="term" value="C:cytosol"/>
    <property type="evidence" value="ECO:0007669"/>
    <property type="project" value="TreeGrafter"/>
</dbReference>
<dbReference type="InterPro" id="IPR036005">
    <property type="entry name" value="Creatinase/aminopeptidase-like"/>
</dbReference>
<dbReference type="PANTHER" id="PTHR43330:SF27">
    <property type="entry name" value="METHIONINE AMINOPEPTIDASE"/>
    <property type="match status" value="1"/>
</dbReference>
<dbReference type="SUPFAM" id="SSF55920">
    <property type="entry name" value="Creatinase/aminopeptidase"/>
    <property type="match status" value="1"/>
</dbReference>
<dbReference type="AlphaFoldDB" id="A0A2M7RDG7"/>
<gene>
    <name evidence="6 9" type="primary">map</name>
    <name evidence="9" type="ORF">COY67_01930</name>
</gene>
<dbReference type="InterPro" id="IPR001714">
    <property type="entry name" value="Pept_M24_MAP"/>
</dbReference>
<dbReference type="NCBIfam" id="TIGR00500">
    <property type="entry name" value="met_pdase_I"/>
    <property type="match status" value="1"/>
</dbReference>
<evidence type="ECO:0000256" key="3">
    <source>
        <dbReference type="ARBA" id="ARBA00022670"/>
    </source>
</evidence>
<dbReference type="GO" id="GO:0070006">
    <property type="term" value="F:metalloaminopeptidase activity"/>
    <property type="evidence" value="ECO:0007669"/>
    <property type="project" value="UniProtKB-UniRule"/>
</dbReference>
<feature type="domain" description="Peptidase M24" evidence="8">
    <location>
        <begin position="13"/>
        <end position="242"/>
    </location>
</feature>
<dbReference type="Pfam" id="PF00557">
    <property type="entry name" value="Peptidase_M24"/>
    <property type="match status" value="1"/>
</dbReference>
<feature type="binding site" evidence="6">
    <location>
        <position position="235"/>
    </location>
    <ligand>
        <name>a divalent metal cation</name>
        <dbReference type="ChEBI" id="CHEBI:60240"/>
        <label>1</label>
    </ligand>
</feature>
<dbReference type="GO" id="GO:0004239">
    <property type="term" value="F:initiator methionyl aminopeptidase activity"/>
    <property type="evidence" value="ECO:0007669"/>
    <property type="project" value="UniProtKB-UniRule"/>
</dbReference>
<feature type="binding site" evidence="6">
    <location>
        <position position="108"/>
    </location>
    <ligand>
        <name>a divalent metal cation</name>
        <dbReference type="ChEBI" id="CHEBI:60240"/>
        <label>1</label>
    </ligand>
</feature>
<dbReference type="Gene3D" id="3.90.230.10">
    <property type="entry name" value="Creatinase/methionine aminopeptidase superfamily"/>
    <property type="match status" value="1"/>
</dbReference>
<evidence type="ECO:0000256" key="5">
    <source>
        <dbReference type="ARBA" id="ARBA00022801"/>
    </source>
</evidence>
<protein>
    <recommendedName>
        <fullName evidence="6 7">Methionine aminopeptidase</fullName>
        <shortName evidence="6">MAP</shortName>
        <shortName evidence="6">MetAP</shortName>
        <ecNumber evidence="6 7">3.4.11.18</ecNumber>
    </recommendedName>
    <alternativeName>
        <fullName evidence="6">Peptidase M</fullName>
    </alternativeName>
</protein>
<comment type="function">
    <text evidence="1 6">Removes the N-terminal methionine from nascent proteins. The N-terminal methionine is often cleaved when the second residue in the primary sequence is small and uncharged (Met-Ala-, Cys, Gly, Pro, Ser, Thr, or Val). Requires deformylation of the N(alpha)-formylated initiator methionine before it can be hydrolyzed.</text>
</comment>